<keyword evidence="8 10" id="KW-1133">Transmembrane helix</keyword>
<evidence type="ECO:0000256" key="3">
    <source>
        <dbReference type="ARBA" id="ARBA00008295"/>
    </source>
</evidence>
<dbReference type="GO" id="GO:0005886">
    <property type="term" value="C:plasma membrane"/>
    <property type="evidence" value="ECO:0007669"/>
    <property type="project" value="UniProtKB-SubCell"/>
</dbReference>
<sequence>MLESFYMALGSCRPFPSELHCQPELKHCFLKMIGLFFSYLAWAFGISLASSRSWRVWEFNSNIVPIVFIGLWEAFYFQRFNISGSIVELPMHSRINESWVMSDEIYYGQDLILLANFMKSVVLIFGSVALLVSRVRAPYPDFLRLCYDISAFFLVFSGSCTMITVSWNFTADFYGLTTLDFPLSFPIGKEMLIRKRFSYVFPLGLTTATLSLISAAMFFCEIFSIKQWSQVKPMAVGKCPK</sequence>
<evidence type="ECO:0000256" key="8">
    <source>
        <dbReference type="ARBA" id="ARBA00022989"/>
    </source>
</evidence>
<name>A0A6P9F3W1_ZALCA</name>
<comment type="similarity">
    <text evidence="3">Belongs to the claudin family.</text>
</comment>
<keyword evidence="9 10" id="KW-0472">Membrane</keyword>
<dbReference type="Gene3D" id="1.20.140.150">
    <property type="match status" value="1"/>
</dbReference>
<dbReference type="GO" id="GO:0005198">
    <property type="term" value="F:structural molecule activity"/>
    <property type="evidence" value="ECO:0007669"/>
    <property type="project" value="InterPro"/>
</dbReference>
<organism evidence="11 12">
    <name type="scientific">Zalophus californianus</name>
    <name type="common">California sealion</name>
    <dbReference type="NCBI Taxonomy" id="9704"/>
    <lineage>
        <taxon>Eukaryota</taxon>
        <taxon>Metazoa</taxon>
        <taxon>Chordata</taxon>
        <taxon>Craniata</taxon>
        <taxon>Vertebrata</taxon>
        <taxon>Euteleostomi</taxon>
        <taxon>Mammalia</taxon>
        <taxon>Eutheria</taxon>
        <taxon>Laurasiatheria</taxon>
        <taxon>Carnivora</taxon>
        <taxon>Caniformia</taxon>
        <taxon>Pinnipedia</taxon>
        <taxon>Otariidae</taxon>
        <taxon>Zalophus</taxon>
    </lineage>
</organism>
<feature type="transmembrane region" description="Helical" evidence="10">
    <location>
        <begin position="111"/>
        <end position="133"/>
    </location>
</feature>
<feature type="transmembrane region" description="Helical" evidence="10">
    <location>
        <begin position="145"/>
        <end position="169"/>
    </location>
</feature>
<feature type="transmembrane region" description="Helical" evidence="10">
    <location>
        <begin position="56"/>
        <end position="77"/>
    </location>
</feature>
<accession>A0A6P9F3W1</accession>
<keyword evidence="7" id="KW-0965">Cell junction</keyword>
<evidence type="ECO:0000256" key="9">
    <source>
        <dbReference type="ARBA" id="ARBA00023136"/>
    </source>
</evidence>
<evidence type="ECO:0000313" key="11">
    <source>
        <dbReference type="Proteomes" id="UP000515165"/>
    </source>
</evidence>
<dbReference type="GO" id="GO:0005923">
    <property type="term" value="C:bicellular tight junction"/>
    <property type="evidence" value="ECO:0007669"/>
    <property type="project" value="UniProtKB-SubCell"/>
</dbReference>
<dbReference type="AlphaFoldDB" id="A0A6P9F3W1"/>
<evidence type="ECO:0000256" key="1">
    <source>
        <dbReference type="ARBA" id="ARBA00004435"/>
    </source>
</evidence>
<evidence type="ECO:0000256" key="5">
    <source>
        <dbReference type="ARBA" id="ARBA00022475"/>
    </source>
</evidence>
<proteinExistence type="inferred from homology"/>
<dbReference type="RefSeq" id="XP_035581830.1">
    <property type="nucleotide sequence ID" value="XM_035725937.1"/>
</dbReference>
<dbReference type="KEGG" id="zca:118356639"/>
<reference evidence="12" key="1">
    <citation type="submission" date="2025-08" db="UniProtKB">
        <authorList>
            <consortium name="RefSeq"/>
        </authorList>
    </citation>
    <scope>IDENTIFICATION</scope>
    <source>
        <tissue evidence="12">Blood</tissue>
    </source>
</reference>
<keyword evidence="11" id="KW-1185">Reference proteome</keyword>
<dbReference type="Proteomes" id="UP000515165">
    <property type="component" value="Chromosome Y"/>
</dbReference>
<keyword evidence="6 10" id="KW-0812">Transmembrane</keyword>
<comment type="subcellular location">
    <subcellularLocation>
        <location evidence="1">Cell junction</location>
        <location evidence="1">Tight junction</location>
    </subcellularLocation>
    <subcellularLocation>
        <location evidence="2">Cell membrane</location>
        <topology evidence="2">Multi-pass membrane protein</topology>
    </subcellularLocation>
</comment>
<protein>
    <submittedName>
        <fullName evidence="12">Uncharacterized protein LOC118356639 isoform X1</fullName>
    </submittedName>
</protein>
<evidence type="ECO:0000256" key="6">
    <source>
        <dbReference type="ARBA" id="ARBA00022692"/>
    </source>
</evidence>
<evidence type="ECO:0000256" key="7">
    <source>
        <dbReference type="ARBA" id="ARBA00022949"/>
    </source>
</evidence>
<feature type="transmembrane region" description="Helical" evidence="10">
    <location>
        <begin position="29"/>
        <end position="49"/>
    </location>
</feature>
<gene>
    <name evidence="12" type="primary">LOC118356639</name>
</gene>
<dbReference type="PANTHER" id="PTHR12002">
    <property type="entry name" value="CLAUDIN"/>
    <property type="match status" value="1"/>
</dbReference>
<evidence type="ECO:0000256" key="2">
    <source>
        <dbReference type="ARBA" id="ARBA00004651"/>
    </source>
</evidence>
<evidence type="ECO:0000256" key="10">
    <source>
        <dbReference type="SAM" id="Phobius"/>
    </source>
</evidence>
<keyword evidence="5" id="KW-1003">Cell membrane</keyword>
<evidence type="ECO:0000256" key="4">
    <source>
        <dbReference type="ARBA" id="ARBA00022427"/>
    </source>
</evidence>
<dbReference type="GeneID" id="118356639"/>
<dbReference type="OrthoDB" id="9836705at2759"/>
<keyword evidence="4" id="KW-0796">Tight junction</keyword>
<feature type="transmembrane region" description="Helical" evidence="10">
    <location>
        <begin position="199"/>
        <end position="224"/>
    </location>
</feature>
<dbReference type="InterPro" id="IPR006187">
    <property type="entry name" value="Claudin"/>
</dbReference>
<evidence type="ECO:0000313" key="12">
    <source>
        <dbReference type="RefSeq" id="XP_035581830.1"/>
    </source>
</evidence>